<dbReference type="PROSITE" id="PS51007">
    <property type="entry name" value="CYTC"/>
    <property type="match status" value="1"/>
</dbReference>
<proteinExistence type="inferred from homology"/>
<dbReference type="InterPro" id="IPR023655">
    <property type="entry name" value="Cyt_C6"/>
</dbReference>
<feature type="domain" description="Cytochrome c" evidence="13">
    <location>
        <begin position="66"/>
        <end position="158"/>
    </location>
</feature>
<dbReference type="FunFam" id="1.10.760.10:FF:000021">
    <property type="entry name" value="Cytochrome c6, chloroplastic"/>
    <property type="match status" value="1"/>
</dbReference>
<evidence type="ECO:0000256" key="8">
    <source>
        <dbReference type="ARBA" id="ARBA00023078"/>
    </source>
</evidence>
<name>A0A7J6W8I6_THATH</name>
<comment type="function">
    <text evidence="1">Functions as an electron carrier between membrane-bound cytochrome b6-f and photosystem I in oxygenic photosynthesis.</text>
</comment>
<keyword evidence="6" id="KW-0249">Electron transport</keyword>
<keyword evidence="5 12" id="KW-0479">Metal-binding</keyword>
<evidence type="ECO:0000256" key="1">
    <source>
        <dbReference type="ARBA" id="ARBA00002347"/>
    </source>
</evidence>
<evidence type="ECO:0000256" key="12">
    <source>
        <dbReference type="PROSITE-ProRule" id="PRU00433"/>
    </source>
</evidence>
<evidence type="ECO:0000256" key="10">
    <source>
        <dbReference type="ARBA" id="ARBA00031247"/>
    </source>
</evidence>
<comment type="similarity">
    <text evidence="2">Belongs to the cytochrome c family. PetJ subfamily.</text>
</comment>
<keyword evidence="15" id="KW-1185">Reference proteome</keyword>
<dbReference type="Gene3D" id="1.10.760.10">
    <property type="entry name" value="Cytochrome c-like domain"/>
    <property type="match status" value="1"/>
</dbReference>
<evidence type="ECO:0000313" key="15">
    <source>
        <dbReference type="Proteomes" id="UP000554482"/>
    </source>
</evidence>
<comment type="caution">
    <text evidence="14">The sequence shown here is derived from an EMBL/GenBank/DDBJ whole genome shotgun (WGS) entry which is preliminary data.</text>
</comment>
<protein>
    <recommendedName>
        <fullName evidence="11">Cytochrome c-553</fullName>
    </recommendedName>
    <alternativeName>
        <fullName evidence="10">Cytochrome c553</fullName>
    </alternativeName>
    <alternativeName>
        <fullName evidence="9">Soluble cytochrome f</fullName>
    </alternativeName>
</protein>
<dbReference type="GO" id="GO:0020037">
    <property type="term" value="F:heme binding"/>
    <property type="evidence" value="ECO:0007669"/>
    <property type="project" value="InterPro"/>
</dbReference>
<gene>
    <name evidence="14" type="ORF">FRX31_017168</name>
</gene>
<dbReference type="EMBL" id="JABWDY010020326">
    <property type="protein sequence ID" value="KAF5193247.1"/>
    <property type="molecule type" value="Genomic_DNA"/>
</dbReference>
<dbReference type="PANTHER" id="PTHR34688:SF2">
    <property type="entry name" value="CYTOCHROME C6, CHLOROPLASTIC"/>
    <property type="match status" value="1"/>
</dbReference>
<dbReference type="Pfam" id="PF13442">
    <property type="entry name" value="Cytochrome_CBB3"/>
    <property type="match status" value="1"/>
</dbReference>
<evidence type="ECO:0000256" key="7">
    <source>
        <dbReference type="ARBA" id="ARBA00023004"/>
    </source>
</evidence>
<organism evidence="14 15">
    <name type="scientific">Thalictrum thalictroides</name>
    <name type="common">Rue-anemone</name>
    <name type="synonym">Anemone thalictroides</name>
    <dbReference type="NCBI Taxonomy" id="46969"/>
    <lineage>
        <taxon>Eukaryota</taxon>
        <taxon>Viridiplantae</taxon>
        <taxon>Streptophyta</taxon>
        <taxon>Embryophyta</taxon>
        <taxon>Tracheophyta</taxon>
        <taxon>Spermatophyta</taxon>
        <taxon>Magnoliopsida</taxon>
        <taxon>Ranunculales</taxon>
        <taxon>Ranunculaceae</taxon>
        <taxon>Thalictroideae</taxon>
        <taxon>Thalictrum</taxon>
    </lineage>
</organism>
<evidence type="ECO:0000256" key="4">
    <source>
        <dbReference type="ARBA" id="ARBA00022617"/>
    </source>
</evidence>
<accession>A0A7J6W8I6</accession>
<evidence type="ECO:0000256" key="11">
    <source>
        <dbReference type="ARBA" id="ARBA00033211"/>
    </source>
</evidence>
<evidence type="ECO:0000256" key="9">
    <source>
        <dbReference type="ARBA" id="ARBA00030448"/>
    </source>
</evidence>
<evidence type="ECO:0000256" key="6">
    <source>
        <dbReference type="ARBA" id="ARBA00022982"/>
    </source>
</evidence>
<reference evidence="14 15" key="1">
    <citation type="submission" date="2020-06" db="EMBL/GenBank/DDBJ databases">
        <title>Transcriptomic and genomic resources for Thalictrum thalictroides and T. hernandezii: Facilitating candidate gene discovery in an emerging model plant lineage.</title>
        <authorList>
            <person name="Arias T."/>
            <person name="Riano-Pachon D.M."/>
            <person name="Di Stilio V.S."/>
        </authorList>
    </citation>
    <scope>NUCLEOTIDE SEQUENCE [LARGE SCALE GENOMIC DNA]</scope>
    <source>
        <strain evidence="15">cv. WT478/WT964</strain>
        <tissue evidence="14">Leaves</tissue>
    </source>
</reference>
<dbReference type="InterPro" id="IPR009056">
    <property type="entry name" value="Cyt_c-like_dom"/>
</dbReference>
<sequence length="170" mass="18333">MTILSVVSSCQAPLLLQGHVKVEPKAYLQQQNKQLKLSKCLVPSLIAAIVTLSPFCHPQASLGQGVEVNTGATLFNKACIGCHVGGGNIIQPGATLFPEDLARNGVQTEDEIYQITYYGKGRMPGFGQNCTPRGQCTFGARLQDEEIKLLAQFVRSQADQGWKSTENPGN</sequence>
<dbReference type="AlphaFoldDB" id="A0A7J6W8I6"/>
<keyword evidence="3" id="KW-0813">Transport</keyword>
<keyword evidence="8" id="KW-0793">Thylakoid</keyword>
<dbReference type="GO" id="GO:0009055">
    <property type="term" value="F:electron transfer activity"/>
    <property type="evidence" value="ECO:0007669"/>
    <property type="project" value="InterPro"/>
</dbReference>
<dbReference type="SUPFAM" id="SSF46626">
    <property type="entry name" value="Cytochrome c"/>
    <property type="match status" value="1"/>
</dbReference>
<evidence type="ECO:0000256" key="5">
    <source>
        <dbReference type="ARBA" id="ARBA00022723"/>
    </source>
</evidence>
<evidence type="ECO:0000256" key="2">
    <source>
        <dbReference type="ARBA" id="ARBA00009650"/>
    </source>
</evidence>
<dbReference type="GO" id="GO:0005506">
    <property type="term" value="F:iron ion binding"/>
    <property type="evidence" value="ECO:0007669"/>
    <property type="project" value="InterPro"/>
</dbReference>
<evidence type="ECO:0000259" key="13">
    <source>
        <dbReference type="PROSITE" id="PS51007"/>
    </source>
</evidence>
<dbReference type="Proteomes" id="UP000554482">
    <property type="component" value="Unassembled WGS sequence"/>
</dbReference>
<dbReference type="PANTHER" id="PTHR34688">
    <property type="entry name" value="CYTOCHROME C6, CHLOROPLASTIC"/>
    <property type="match status" value="1"/>
</dbReference>
<dbReference type="OrthoDB" id="1930491at2759"/>
<keyword evidence="4 12" id="KW-0349">Heme</keyword>
<dbReference type="InterPro" id="IPR036909">
    <property type="entry name" value="Cyt_c-like_dom_sf"/>
</dbReference>
<evidence type="ECO:0000256" key="3">
    <source>
        <dbReference type="ARBA" id="ARBA00022448"/>
    </source>
</evidence>
<keyword evidence="7 12" id="KW-0408">Iron</keyword>
<evidence type="ECO:0000313" key="14">
    <source>
        <dbReference type="EMBL" id="KAF5193247.1"/>
    </source>
</evidence>